<sequence length="75" mass="8909">MNEFLRFYDSIPNSEWCLNIYHSRIMEWCIKIDFKESHPYHGELIVNVQSSDVELAFAKALVVLKEWLLENKGGY</sequence>
<evidence type="ECO:0000313" key="2">
    <source>
        <dbReference type="Proteomes" id="UP001527181"/>
    </source>
</evidence>
<dbReference type="RefSeq" id="WP_268595033.1">
    <property type="nucleotide sequence ID" value="NZ_JAMDLX010000341.1"/>
</dbReference>
<evidence type="ECO:0000313" key="1">
    <source>
        <dbReference type="EMBL" id="MCY9764990.1"/>
    </source>
</evidence>
<dbReference type="Proteomes" id="UP001527181">
    <property type="component" value="Unassembled WGS sequence"/>
</dbReference>
<accession>A0ABT4H7P7</accession>
<proteinExistence type="predicted"/>
<gene>
    <name evidence="1" type="ORF">M5X12_31320</name>
</gene>
<reference evidence="1 2" key="1">
    <citation type="submission" date="2022-05" db="EMBL/GenBank/DDBJ databases">
        <title>Genome Sequencing of Bee-Associated Microbes.</title>
        <authorList>
            <person name="Dunlap C."/>
        </authorList>
    </citation>
    <scope>NUCLEOTIDE SEQUENCE [LARGE SCALE GENOMIC DNA]</scope>
    <source>
        <strain evidence="1 2">NRRL B-04010</strain>
    </source>
</reference>
<protein>
    <submittedName>
        <fullName evidence="1">Uncharacterized protein</fullName>
    </submittedName>
</protein>
<keyword evidence="2" id="KW-1185">Reference proteome</keyword>
<dbReference type="EMBL" id="JAMDNP010000145">
    <property type="protein sequence ID" value="MCY9764990.1"/>
    <property type="molecule type" value="Genomic_DNA"/>
</dbReference>
<name>A0ABT4H7P7_PAEAL</name>
<organism evidence="1 2">
    <name type="scientific">Paenibacillus alvei</name>
    <name type="common">Bacillus alvei</name>
    <dbReference type="NCBI Taxonomy" id="44250"/>
    <lineage>
        <taxon>Bacteria</taxon>
        <taxon>Bacillati</taxon>
        <taxon>Bacillota</taxon>
        <taxon>Bacilli</taxon>
        <taxon>Bacillales</taxon>
        <taxon>Paenibacillaceae</taxon>
        <taxon>Paenibacillus</taxon>
    </lineage>
</organism>
<comment type="caution">
    <text evidence="1">The sequence shown here is derived from an EMBL/GenBank/DDBJ whole genome shotgun (WGS) entry which is preliminary data.</text>
</comment>